<proteinExistence type="predicted"/>
<dbReference type="OrthoDB" id="8193815at2759"/>
<comment type="caution">
    <text evidence="1">The sequence shown here is derived from an EMBL/GenBank/DDBJ whole genome shotgun (WGS) entry which is preliminary data.</text>
</comment>
<evidence type="ECO:0000313" key="1">
    <source>
        <dbReference type="EMBL" id="GBP20952.1"/>
    </source>
</evidence>
<organism evidence="1 2">
    <name type="scientific">Eumeta variegata</name>
    <name type="common">Bagworm moth</name>
    <name type="synonym">Eumeta japonica</name>
    <dbReference type="NCBI Taxonomy" id="151549"/>
    <lineage>
        <taxon>Eukaryota</taxon>
        <taxon>Metazoa</taxon>
        <taxon>Ecdysozoa</taxon>
        <taxon>Arthropoda</taxon>
        <taxon>Hexapoda</taxon>
        <taxon>Insecta</taxon>
        <taxon>Pterygota</taxon>
        <taxon>Neoptera</taxon>
        <taxon>Endopterygota</taxon>
        <taxon>Lepidoptera</taxon>
        <taxon>Glossata</taxon>
        <taxon>Ditrysia</taxon>
        <taxon>Tineoidea</taxon>
        <taxon>Psychidae</taxon>
        <taxon>Oiketicinae</taxon>
        <taxon>Eumeta</taxon>
    </lineage>
</organism>
<keyword evidence="2" id="KW-1185">Reference proteome</keyword>
<gene>
    <name evidence="1" type="ORF">EVAR_9523_1</name>
</gene>
<sequence>MTWESRMKWTKIIIEWQPRDGKRKRGRQTRRWTDDIKMIGGTIWSRKASNREEWKQLEEAYMSQDTLNRETRCNRFKLKRFATSVRIWDFTGQARPFSRCSQANHNVVEQEAFDRQLIHP</sequence>
<name>A0A4C1U3Q3_EUMVA</name>
<accession>A0A4C1U3Q3</accession>
<dbReference type="EMBL" id="BGZK01000124">
    <property type="protein sequence ID" value="GBP20952.1"/>
    <property type="molecule type" value="Genomic_DNA"/>
</dbReference>
<evidence type="ECO:0000313" key="2">
    <source>
        <dbReference type="Proteomes" id="UP000299102"/>
    </source>
</evidence>
<dbReference type="AlphaFoldDB" id="A0A4C1U3Q3"/>
<protein>
    <submittedName>
        <fullName evidence="1">Uncharacterized protein</fullName>
    </submittedName>
</protein>
<reference evidence="1 2" key="1">
    <citation type="journal article" date="2019" name="Commun. Biol.">
        <title>The bagworm genome reveals a unique fibroin gene that provides high tensile strength.</title>
        <authorList>
            <person name="Kono N."/>
            <person name="Nakamura H."/>
            <person name="Ohtoshi R."/>
            <person name="Tomita M."/>
            <person name="Numata K."/>
            <person name="Arakawa K."/>
        </authorList>
    </citation>
    <scope>NUCLEOTIDE SEQUENCE [LARGE SCALE GENOMIC DNA]</scope>
</reference>
<dbReference type="Proteomes" id="UP000299102">
    <property type="component" value="Unassembled WGS sequence"/>
</dbReference>